<evidence type="ECO:0000313" key="3">
    <source>
        <dbReference type="Proteomes" id="UP001419268"/>
    </source>
</evidence>
<dbReference type="EMBL" id="JBBNAG010000009">
    <property type="protein sequence ID" value="KAK9104461.1"/>
    <property type="molecule type" value="Genomic_DNA"/>
</dbReference>
<reference evidence="2 3" key="1">
    <citation type="submission" date="2024-01" db="EMBL/GenBank/DDBJ databases">
        <title>Genome assemblies of Stephania.</title>
        <authorList>
            <person name="Yang L."/>
        </authorList>
    </citation>
    <scope>NUCLEOTIDE SEQUENCE [LARGE SCALE GENOMIC DNA]</scope>
    <source>
        <strain evidence="2">JXDWG</strain>
        <tissue evidence="2">Leaf</tissue>
    </source>
</reference>
<name>A0AAP0I1B1_9MAGN</name>
<feature type="region of interest" description="Disordered" evidence="1">
    <location>
        <begin position="152"/>
        <end position="187"/>
    </location>
</feature>
<dbReference type="Proteomes" id="UP001419268">
    <property type="component" value="Unassembled WGS sequence"/>
</dbReference>
<proteinExistence type="predicted"/>
<evidence type="ECO:0000313" key="2">
    <source>
        <dbReference type="EMBL" id="KAK9104461.1"/>
    </source>
</evidence>
<accession>A0AAP0I1B1</accession>
<organism evidence="2 3">
    <name type="scientific">Stephania cephalantha</name>
    <dbReference type="NCBI Taxonomy" id="152367"/>
    <lineage>
        <taxon>Eukaryota</taxon>
        <taxon>Viridiplantae</taxon>
        <taxon>Streptophyta</taxon>
        <taxon>Embryophyta</taxon>
        <taxon>Tracheophyta</taxon>
        <taxon>Spermatophyta</taxon>
        <taxon>Magnoliopsida</taxon>
        <taxon>Ranunculales</taxon>
        <taxon>Menispermaceae</taxon>
        <taxon>Menispermoideae</taxon>
        <taxon>Cissampelideae</taxon>
        <taxon>Stephania</taxon>
    </lineage>
</organism>
<dbReference type="AlphaFoldDB" id="A0AAP0I1B1"/>
<sequence>MTVATTERAATTPRRRRRQQRSSAGGAGNNVEQRSGGALPDRSILDETTTVDKILLTFTYLGSSFLCLTECRSTVQQGEGSIARCSQHRAGIAEPGADSCYCHISDGGSWYYYVHLYSNICCEDVALTYIDGRRQMVRSLLEDLGGAQLITEEPNLSRRSPALQSKMGREASGDANDGADIRKPMTGGCGRVRATAICAARDSDGRRRARPSQRLGGAAGRRSSPAADDGSSEWRRQRQATRSSSRGGESDSGRAVARRHGSSGAVNGVVQQRGGALPGRSILDETTTVDKVSRLRRSSTTR</sequence>
<feature type="compositionally biased region" description="Low complexity" evidence="1">
    <location>
        <begin position="212"/>
        <end position="227"/>
    </location>
</feature>
<evidence type="ECO:0000256" key="1">
    <source>
        <dbReference type="SAM" id="MobiDB-lite"/>
    </source>
</evidence>
<gene>
    <name evidence="2" type="ORF">Scep_021305</name>
</gene>
<comment type="caution">
    <text evidence="2">The sequence shown here is derived from an EMBL/GenBank/DDBJ whole genome shotgun (WGS) entry which is preliminary data.</text>
</comment>
<feature type="region of interest" description="Disordered" evidence="1">
    <location>
        <begin position="1"/>
        <end position="42"/>
    </location>
</feature>
<feature type="region of interest" description="Disordered" evidence="1">
    <location>
        <begin position="202"/>
        <end position="302"/>
    </location>
</feature>
<feature type="compositionally biased region" description="Low complexity" evidence="1">
    <location>
        <begin position="1"/>
        <end position="12"/>
    </location>
</feature>
<keyword evidence="3" id="KW-1185">Reference proteome</keyword>
<protein>
    <submittedName>
        <fullName evidence="2">Uncharacterized protein</fullName>
    </submittedName>
</protein>